<evidence type="ECO:0000259" key="1">
    <source>
        <dbReference type="Pfam" id="PF01261"/>
    </source>
</evidence>
<reference evidence="2" key="1">
    <citation type="submission" date="2020-08" db="EMBL/GenBank/DDBJ databases">
        <title>Genome public.</title>
        <authorList>
            <person name="Liu C."/>
            <person name="Sun Q."/>
        </authorList>
    </citation>
    <scope>NUCLEOTIDE SEQUENCE</scope>
    <source>
        <strain evidence="2">NSJ-44</strain>
    </source>
</reference>
<dbReference type="SUPFAM" id="SSF51658">
    <property type="entry name" value="Xylose isomerase-like"/>
    <property type="match status" value="1"/>
</dbReference>
<dbReference type="InterPro" id="IPR013022">
    <property type="entry name" value="Xyl_isomerase-like_TIM-brl"/>
</dbReference>
<evidence type="ECO:0000313" key="3">
    <source>
        <dbReference type="Proteomes" id="UP000654279"/>
    </source>
</evidence>
<dbReference type="EMBL" id="JACRSO010000003">
    <property type="protein sequence ID" value="MBC8529524.1"/>
    <property type="molecule type" value="Genomic_DNA"/>
</dbReference>
<organism evidence="2 3">
    <name type="scientific">Luoshenia tenuis</name>
    <dbReference type="NCBI Taxonomy" id="2763654"/>
    <lineage>
        <taxon>Bacteria</taxon>
        <taxon>Bacillati</taxon>
        <taxon>Bacillota</taxon>
        <taxon>Clostridia</taxon>
        <taxon>Christensenellales</taxon>
        <taxon>Christensenellaceae</taxon>
        <taxon>Luoshenia</taxon>
    </lineage>
</organism>
<protein>
    <submittedName>
        <fullName evidence="2">Sugar phosphate isomerase/epimerase</fullName>
    </submittedName>
</protein>
<dbReference type="Gene3D" id="3.20.20.150">
    <property type="entry name" value="Divalent-metal-dependent TIM barrel enzymes"/>
    <property type="match status" value="1"/>
</dbReference>
<keyword evidence="3" id="KW-1185">Reference proteome</keyword>
<dbReference type="InterPro" id="IPR050312">
    <property type="entry name" value="IolE/XylAMocC-like"/>
</dbReference>
<comment type="caution">
    <text evidence="2">The sequence shown here is derived from an EMBL/GenBank/DDBJ whole genome shotgun (WGS) entry which is preliminary data.</text>
</comment>
<keyword evidence="2" id="KW-0413">Isomerase</keyword>
<proteinExistence type="predicted"/>
<feature type="domain" description="Xylose isomerase-like TIM barrel" evidence="1">
    <location>
        <begin position="24"/>
        <end position="256"/>
    </location>
</feature>
<evidence type="ECO:0000313" key="2">
    <source>
        <dbReference type="EMBL" id="MBC8529524.1"/>
    </source>
</evidence>
<dbReference type="RefSeq" id="WP_249285354.1">
    <property type="nucleotide sequence ID" value="NZ_JACRSO010000003.1"/>
</dbReference>
<name>A0A926D0Z7_9FIRM</name>
<dbReference type="GO" id="GO:0016853">
    <property type="term" value="F:isomerase activity"/>
    <property type="evidence" value="ECO:0007669"/>
    <property type="project" value="UniProtKB-KW"/>
</dbReference>
<dbReference type="AlphaFoldDB" id="A0A926D0Z7"/>
<dbReference type="Pfam" id="PF01261">
    <property type="entry name" value="AP_endonuc_2"/>
    <property type="match status" value="1"/>
</dbReference>
<dbReference type="InterPro" id="IPR036237">
    <property type="entry name" value="Xyl_isomerase-like_sf"/>
</dbReference>
<dbReference type="PANTHER" id="PTHR12110">
    <property type="entry name" value="HYDROXYPYRUVATE ISOMERASE"/>
    <property type="match status" value="1"/>
</dbReference>
<dbReference type="Proteomes" id="UP000654279">
    <property type="component" value="Unassembled WGS sequence"/>
</dbReference>
<dbReference type="PANTHER" id="PTHR12110:SF41">
    <property type="entry name" value="INOSOSE DEHYDRATASE"/>
    <property type="match status" value="1"/>
</dbReference>
<sequence length="260" mass="29544">MPKFACQCITWGPANNSENKELIFREVKQAGFAGLEMGARNLRPEFVDFYKEMLDKYELELAALHCGGEFTSDAAIEKNYASLQEAITIAKAMGLDKLFFSGFPNGWPDFKRDDESEFRCEAKVLERFGKECLDNGITLCYHNHHWEFLKDKMGLNIIFDVNPDYLKLVPDVGWVTRGGDDPVEFVKKYADRIVALHFKEFTAQGDFTELGTGIVNFPGVYELYKDDPDIWIVAEQDQSKTTPLESATANCRYLKTLAGI</sequence>
<gene>
    <name evidence="2" type="ORF">H8699_08805</name>
</gene>
<accession>A0A926D0Z7</accession>